<reference evidence="2 3" key="1">
    <citation type="submission" date="2019-03" db="EMBL/GenBank/DDBJ databases">
        <title>Complete genome sequence of two outbreak-associated Acinetobacter haemolyticus strains.</title>
        <authorList>
            <person name="Bai L."/>
            <person name="Zhang S.-C."/>
            <person name="Deng Y."/>
            <person name="Song C.-C."/>
            <person name="Kang G.-B."/>
            <person name="Dong Y."/>
            <person name="Wang Y."/>
            <person name="Gao F."/>
            <person name="Huang H."/>
        </authorList>
    </citation>
    <scope>NUCLEOTIDE SEQUENCE [LARGE SCALE GENOMIC DNA]</scope>
    <source>
        <strain evidence="2 3">TJR01</strain>
    </source>
</reference>
<dbReference type="EMBL" id="CP038009">
    <property type="protein sequence ID" value="QBQ15595.1"/>
    <property type="molecule type" value="Genomic_DNA"/>
</dbReference>
<dbReference type="RefSeq" id="WP_134251740.1">
    <property type="nucleotide sequence ID" value="NZ_CP038009.1"/>
</dbReference>
<evidence type="ECO:0000256" key="1">
    <source>
        <dbReference type="SAM" id="MobiDB-lite"/>
    </source>
</evidence>
<feature type="compositionally biased region" description="Polar residues" evidence="1">
    <location>
        <begin position="1"/>
        <end position="16"/>
    </location>
</feature>
<evidence type="ECO:0000313" key="2">
    <source>
        <dbReference type="EMBL" id="QBQ15595.1"/>
    </source>
</evidence>
<dbReference type="Proteomes" id="UP000294395">
    <property type="component" value="Chromosome"/>
</dbReference>
<proteinExistence type="predicted"/>
<feature type="region of interest" description="Disordered" evidence="1">
    <location>
        <begin position="1"/>
        <end position="24"/>
    </location>
</feature>
<gene>
    <name evidence="2" type="ORF">AHTJR_04605</name>
</gene>
<dbReference type="AlphaFoldDB" id="A0A4P7B2C0"/>
<feature type="region of interest" description="Disordered" evidence="1">
    <location>
        <begin position="271"/>
        <end position="294"/>
    </location>
</feature>
<sequence>MNTAKVIQFPKQTDPQPKQEAGKSMYSDKFENGYVMSSRLYRKEVWPFLSDAARNVYAELENRINGHNKESDFVSYSQLQGGELEGARQLSRETVRNGIKELLKLGVIETIATGKRGMKSYRLNDISIANQFGNRTSSVIEPVHKPNQNQFGNRTKTSSVAELTIDNKNYIDSNDNSAREKFEPQNNSMLQFIEYHADNFSDFTLRELTQVYPVRSDFISQAQTSFPKLTVAQIENEIKKLAQWSVTAEKRTSQKWMTTWLNWLKNIETKKPKADSQKTTAKKVHRFGQGAIKP</sequence>
<accession>A0A4P7B2C0</accession>
<name>A0A4P7B2C0_ACIHA</name>
<protein>
    <recommendedName>
        <fullName evidence="4">Helix-turn-helix domain-containing protein</fullName>
    </recommendedName>
</protein>
<evidence type="ECO:0000313" key="3">
    <source>
        <dbReference type="Proteomes" id="UP000294395"/>
    </source>
</evidence>
<organism evidence="2 3">
    <name type="scientific">Acinetobacter haemolyticus</name>
    <dbReference type="NCBI Taxonomy" id="29430"/>
    <lineage>
        <taxon>Bacteria</taxon>
        <taxon>Pseudomonadati</taxon>
        <taxon>Pseudomonadota</taxon>
        <taxon>Gammaproteobacteria</taxon>
        <taxon>Moraxellales</taxon>
        <taxon>Moraxellaceae</taxon>
        <taxon>Acinetobacter</taxon>
    </lineage>
</organism>
<evidence type="ECO:0008006" key="4">
    <source>
        <dbReference type="Google" id="ProtNLM"/>
    </source>
</evidence>